<dbReference type="GO" id="GO:0031411">
    <property type="term" value="C:gas vesicle"/>
    <property type="evidence" value="ECO:0007669"/>
    <property type="project" value="InterPro"/>
</dbReference>
<keyword evidence="2" id="KW-1185">Reference proteome</keyword>
<evidence type="ECO:0000313" key="1">
    <source>
        <dbReference type="EMBL" id="ETX29358.1"/>
    </source>
</evidence>
<dbReference type="eggNOG" id="ENOG5030YSX">
    <property type="taxonomic scope" value="Bacteria"/>
</dbReference>
<dbReference type="Proteomes" id="UP000023430">
    <property type="component" value="Unassembled WGS sequence"/>
</dbReference>
<dbReference type="Pfam" id="PF06386">
    <property type="entry name" value="GvpL_GvpF"/>
    <property type="match status" value="1"/>
</dbReference>
<accession>X7F9F5</accession>
<dbReference type="STRING" id="1449351.RISW2_01425"/>
<gene>
    <name evidence="1" type="ORF">RISW2_01425</name>
</gene>
<dbReference type="InterPro" id="IPR009430">
    <property type="entry name" value="GvpL/GvpF"/>
</dbReference>
<sequence>MTTRELIAVRHAGLPYPREDGIEIRREGALEAVLAPPARRLLAGRRAALGAAARHMRRLEALMVHGTVLPALPGTRLPEALVGATLCGNAAVLLPPLERVAGRVQFQVTVAAPDGLAPDDVPPPLRAAIATRLAGPGFDRIALPVASGVIANHVLLINPAEIDTLDAVLEDIDRLGGGALRIRRIGPAPAVSFASVGLARLPARAVNAALRRFGLPPDARAEDLGSARRAALRADPGAQAAISTAAEIAATALAASWRDGPLFCATLWTEARAESSDTARRVA</sequence>
<dbReference type="AlphaFoldDB" id="X7F9F5"/>
<dbReference type="GO" id="GO:0031412">
    <property type="term" value="P:gas vesicle organization"/>
    <property type="evidence" value="ECO:0007669"/>
    <property type="project" value="InterPro"/>
</dbReference>
<comment type="caution">
    <text evidence="1">The sequence shown here is derived from an EMBL/GenBank/DDBJ whole genome shotgun (WGS) entry which is preliminary data.</text>
</comment>
<proteinExistence type="predicted"/>
<dbReference type="RefSeq" id="WP_051491874.1">
    <property type="nucleotide sequence ID" value="NZ_JAME01000010.1"/>
</dbReference>
<name>X7F9F5_9RHOB</name>
<protein>
    <submittedName>
        <fullName evidence="1">Uncharacterized protein</fullName>
    </submittedName>
</protein>
<organism evidence="1 2">
    <name type="scientific">Roseivivax isoporae LMG 25204</name>
    <dbReference type="NCBI Taxonomy" id="1449351"/>
    <lineage>
        <taxon>Bacteria</taxon>
        <taxon>Pseudomonadati</taxon>
        <taxon>Pseudomonadota</taxon>
        <taxon>Alphaproteobacteria</taxon>
        <taxon>Rhodobacterales</taxon>
        <taxon>Roseobacteraceae</taxon>
        <taxon>Roseivivax</taxon>
    </lineage>
</organism>
<evidence type="ECO:0000313" key="2">
    <source>
        <dbReference type="Proteomes" id="UP000023430"/>
    </source>
</evidence>
<reference evidence="1 2" key="1">
    <citation type="submission" date="2014-01" db="EMBL/GenBank/DDBJ databases">
        <title>Roseivivax isoporae LMG 25204 Genome Sequencing.</title>
        <authorList>
            <person name="Lai Q."/>
            <person name="Li G."/>
            <person name="Shao Z."/>
        </authorList>
    </citation>
    <scope>NUCLEOTIDE SEQUENCE [LARGE SCALE GENOMIC DNA]</scope>
    <source>
        <strain evidence="1 2">LMG 25204</strain>
    </source>
</reference>
<dbReference type="EMBL" id="JAME01000010">
    <property type="protein sequence ID" value="ETX29358.1"/>
    <property type="molecule type" value="Genomic_DNA"/>
</dbReference>